<dbReference type="HOGENOM" id="CLU_092991_0_0_1"/>
<dbReference type="GO" id="GO:0043130">
    <property type="term" value="F:ubiquitin binding"/>
    <property type="evidence" value="ECO:0007669"/>
    <property type="project" value="InterPro"/>
</dbReference>
<dbReference type="PANTHER" id="PTHR13467">
    <property type="entry name" value="CUE DOMAIN CONTAINING PROTEIN 1"/>
    <property type="match status" value="1"/>
</dbReference>
<dbReference type="AlphaFoldDB" id="M4BN46"/>
<dbReference type="SUPFAM" id="SSF46934">
    <property type="entry name" value="UBA-like"/>
    <property type="match status" value="1"/>
</dbReference>
<feature type="region of interest" description="Disordered" evidence="1">
    <location>
        <begin position="226"/>
        <end position="255"/>
    </location>
</feature>
<dbReference type="InterPro" id="IPR009060">
    <property type="entry name" value="UBA-like_sf"/>
</dbReference>
<dbReference type="OMA" id="HDMDHRR"/>
<dbReference type="eggNOG" id="ENOG502S1ZM">
    <property type="taxonomic scope" value="Eukaryota"/>
</dbReference>
<feature type="compositionally biased region" description="Basic and acidic residues" evidence="1">
    <location>
        <begin position="229"/>
        <end position="255"/>
    </location>
</feature>
<evidence type="ECO:0000313" key="4">
    <source>
        <dbReference type="Proteomes" id="UP000011713"/>
    </source>
</evidence>
<feature type="domain" description="CUE" evidence="2">
    <location>
        <begin position="1"/>
        <end position="33"/>
    </location>
</feature>
<dbReference type="Proteomes" id="UP000011713">
    <property type="component" value="Unassembled WGS sequence"/>
</dbReference>
<dbReference type="InterPro" id="IPR040192">
    <property type="entry name" value="CUEDC1"/>
</dbReference>
<reference evidence="3" key="2">
    <citation type="submission" date="2015-06" db="UniProtKB">
        <authorList>
            <consortium name="EnsemblProtists"/>
        </authorList>
    </citation>
    <scope>IDENTIFICATION</scope>
    <source>
        <strain evidence="3">Emoy2</strain>
    </source>
</reference>
<dbReference type="EMBL" id="JH598448">
    <property type="status" value="NOT_ANNOTATED_CDS"/>
    <property type="molecule type" value="Genomic_DNA"/>
</dbReference>
<feature type="compositionally biased region" description="Polar residues" evidence="1">
    <location>
        <begin position="184"/>
        <end position="193"/>
    </location>
</feature>
<feature type="region of interest" description="Disordered" evidence="1">
    <location>
        <begin position="184"/>
        <end position="209"/>
    </location>
</feature>
<sequence>MFPSWDVEVLEELLETHQGNIERTVDTLLTMDAMPGTEGTQTPQPPPVHDQISVSQSHQEHRLLLSAPSSTANEHQSRVQLPVDFLQLPTDDGRVLSEQEERDAVLARMLQDQLFRSEVLSSNEFSTHFQGGRAIRSSRSYPLDKSPVEIASQTYTAMRGKVTSLSEAMKDKMYDMYTRFQIRNGTASNSDPKSTYPLMASNSESSENEDLDANLVVQDHNTRFCHSQEFPRRRSSRDATDKFSADTGSHCKKDD</sequence>
<dbReference type="EnsemblProtists" id="HpaT807833">
    <property type="protein sequence ID" value="HpaP807833"/>
    <property type="gene ID" value="HpaG807833"/>
</dbReference>
<dbReference type="STRING" id="559515.M4BN46"/>
<keyword evidence="4" id="KW-1185">Reference proteome</keyword>
<dbReference type="VEuPathDB" id="FungiDB:HpaG807833"/>
<dbReference type="InParanoid" id="M4BN46"/>
<evidence type="ECO:0000313" key="3">
    <source>
        <dbReference type="EnsemblProtists" id="HpaP807833"/>
    </source>
</evidence>
<protein>
    <recommendedName>
        <fullName evidence="2">CUE domain-containing protein</fullName>
    </recommendedName>
</protein>
<reference evidence="4" key="1">
    <citation type="journal article" date="2010" name="Science">
        <title>Signatures of adaptation to obligate biotrophy in the Hyaloperonospora arabidopsidis genome.</title>
        <authorList>
            <person name="Baxter L."/>
            <person name="Tripathy S."/>
            <person name="Ishaque N."/>
            <person name="Boot N."/>
            <person name="Cabral A."/>
            <person name="Kemen E."/>
            <person name="Thines M."/>
            <person name="Ah-Fong A."/>
            <person name="Anderson R."/>
            <person name="Badejoko W."/>
            <person name="Bittner-Eddy P."/>
            <person name="Boore J.L."/>
            <person name="Chibucos M.C."/>
            <person name="Coates M."/>
            <person name="Dehal P."/>
            <person name="Delehaunty K."/>
            <person name="Dong S."/>
            <person name="Downton P."/>
            <person name="Dumas B."/>
            <person name="Fabro G."/>
            <person name="Fronick C."/>
            <person name="Fuerstenberg S.I."/>
            <person name="Fulton L."/>
            <person name="Gaulin E."/>
            <person name="Govers F."/>
            <person name="Hughes L."/>
            <person name="Humphray S."/>
            <person name="Jiang R.H."/>
            <person name="Judelson H."/>
            <person name="Kamoun S."/>
            <person name="Kyung K."/>
            <person name="Meijer H."/>
            <person name="Minx P."/>
            <person name="Morris P."/>
            <person name="Nelson J."/>
            <person name="Phuntumart V."/>
            <person name="Qutob D."/>
            <person name="Rehmany A."/>
            <person name="Rougon-Cardoso A."/>
            <person name="Ryden P."/>
            <person name="Torto-Alalibo T."/>
            <person name="Studholme D."/>
            <person name="Wang Y."/>
            <person name="Win J."/>
            <person name="Wood J."/>
            <person name="Clifton S.W."/>
            <person name="Rogers J."/>
            <person name="Van den Ackerveken G."/>
            <person name="Jones J.D."/>
            <person name="McDowell J.M."/>
            <person name="Beynon J."/>
            <person name="Tyler B.M."/>
        </authorList>
    </citation>
    <scope>NUCLEOTIDE SEQUENCE [LARGE SCALE GENOMIC DNA]</scope>
    <source>
        <strain evidence="4">Emoy2</strain>
    </source>
</reference>
<organism evidence="3 4">
    <name type="scientific">Hyaloperonospora arabidopsidis (strain Emoy2)</name>
    <name type="common">Downy mildew agent</name>
    <name type="synonym">Peronospora arabidopsidis</name>
    <dbReference type="NCBI Taxonomy" id="559515"/>
    <lineage>
        <taxon>Eukaryota</taxon>
        <taxon>Sar</taxon>
        <taxon>Stramenopiles</taxon>
        <taxon>Oomycota</taxon>
        <taxon>Peronosporomycetes</taxon>
        <taxon>Peronosporales</taxon>
        <taxon>Peronosporaceae</taxon>
        <taxon>Hyaloperonospora</taxon>
    </lineage>
</organism>
<dbReference type="Gene3D" id="1.10.8.10">
    <property type="entry name" value="DNA helicase RuvA subunit, C-terminal domain"/>
    <property type="match status" value="1"/>
</dbReference>
<evidence type="ECO:0000259" key="2">
    <source>
        <dbReference type="PROSITE" id="PS51140"/>
    </source>
</evidence>
<dbReference type="PANTHER" id="PTHR13467:SF3">
    <property type="entry name" value="CUE DOMAIN-CONTAINING PROTEIN 1"/>
    <property type="match status" value="1"/>
</dbReference>
<dbReference type="InterPro" id="IPR003892">
    <property type="entry name" value="CUE"/>
</dbReference>
<dbReference type="CDD" id="cd14279">
    <property type="entry name" value="CUE"/>
    <property type="match status" value="1"/>
</dbReference>
<dbReference type="Pfam" id="PF02845">
    <property type="entry name" value="CUE"/>
    <property type="match status" value="1"/>
</dbReference>
<name>M4BN46_HYAAE</name>
<dbReference type="PROSITE" id="PS51140">
    <property type="entry name" value="CUE"/>
    <property type="match status" value="1"/>
</dbReference>
<accession>M4BN46</accession>
<evidence type="ECO:0000256" key="1">
    <source>
        <dbReference type="SAM" id="MobiDB-lite"/>
    </source>
</evidence>
<proteinExistence type="predicted"/>